<dbReference type="Pfam" id="PF04430">
    <property type="entry name" value="DUF498"/>
    <property type="match status" value="1"/>
</dbReference>
<dbReference type="AlphaFoldDB" id="A0A0F9XDG2"/>
<dbReference type="InterPro" id="IPR036748">
    <property type="entry name" value="MTH938-like_sf"/>
</dbReference>
<protein>
    <submittedName>
        <fullName evidence="1">Uncharacterized protein</fullName>
    </submittedName>
</protein>
<dbReference type="Gene3D" id="3.40.1230.10">
    <property type="entry name" value="MTH938-like"/>
    <property type="match status" value="1"/>
</dbReference>
<dbReference type="PANTHER" id="PTHR15811:SF5">
    <property type="entry name" value="MTH938 DOMAIN-CONTAINING PROTEIN"/>
    <property type="match status" value="1"/>
</dbReference>
<name>A0A0F9XDG2_9ZZZZ</name>
<dbReference type="GO" id="GO:0005737">
    <property type="term" value="C:cytoplasm"/>
    <property type="evidence" value="ECO:0007669"/>
    <property type="project" value="TreeGrafter"/>
</dbReference>
<accession>A0A0F9XDG2</accession>
<sequence length="120" mass="13809">MIEEYKFGSITMNRKIYNHDVELRWTDEVLKWWRKEGHIIGVEDIKRAIKQNPDTIIIGTGESGMAEVTEAAKNEIKSKGIELIIDLTEQATKTFNVINEESEEEEGEQDKVIGLFHLTC</sequence>
<reference evidence="1" key="1">
    <citation type="journal article" date="2015" name="Nature">
        <title>Complex archaea that bridge the gap between prokaryotes and eukaryotes.</title>
        <authorList>
            <person name="Spang A."/>
            <person name="Saw J.H."/>
            <person name="Jorgensen S.L."/>
            <person name="Zaremba-Niedzwiedzka K."/>
            <person name="Martijn J."/>
            <person name="Lind A.E."/>
            <person name="van Eijk R."/>
            <person name="Schleper C."/>
            <person name="Guy L."/>
            <person name="Ettema T.J."/>
        </authorList>
    </citation>
    <scope>NUCLEOTIDE SEQUENCE</scope>
</reference>
<evidence type="ECO:0000313" key="1">
    <source>
        <dbReference type="EMBL" id="KKN97081.1"/>
    </source>
</evidence>
<dbReference type="InterPro" id="IPR007523">
    <property type="entry name" value="NDUFAF3/AAMDC"/>
</dbReference>
<proteinExistence type="predicted"/>
<dbReference type="PANTHER" id="PTHR15811">
    <property type="entry name" value="MTH938 DOMAIN-CONTAINING PROTEIN"/>
    <property type="match status" value="1"/>
</dbReference>
<gene>
    <name evidence="1" type="ORF">LCGC14_0160380</name>
</gene>
<dbReference type="EMBL" id="LAZR01000060">
    <property type="protein sequence ID" value="KKN97081.1"/>
    <property type="molecule type" value="Genomic_DNA"/>
</dbReference>
<comment type="caution">
    <text evidence="1">The sequence shown here is derived from an EMBL/GenBank/DDBJ whole genome shotgun (WGS) entry which is preliminary data.</text>
</comment>
<dbReference type="SUPFAM" id="SSF64076">
    <property type="entry name" value="MTH938-like"/>
    <property type="match status" value="1"/>
</dbReference>
<organism evidence="1">
    <name type="scientific">marine sediment metagenome</name>
    <dbReference type="NCBI Taxonomy" id="412755"/>
    <lineage>
        <taxon>unclassified sequences</taxon>
        <taxon>metagenomes</taxon>
        <taxon>ecological metagenomes</taxon>
    </lineage>
</organism>